<evidence type="ECO:0000313" key="3">
    <source>
        <dbReference type="Proteomes" id="UP000521943"/>
    </source>
</evidence>
<reference evidence="2 3" key="1">
    <citation type="submission" date="2020-07" db="EMBL/GenBank/DDBJ databases">
        <title>Comparative genomics of pyrophilous fungi reveals a link between fire events and developmental genes.</title>
        <authorList>
            <consortium name="DOE Joint Genome Institute"/>
            <person name="Steindorff A.S."/>
            <person name="Carver A."/>
            <person name="Calhoun S."/>
            <person name="Stillman K."/>
            <person name="Liu H."/>
            <person name="Lipzen A."/>
            <person name="Pangilinan J."/>
            <person name="Labutti K."/>
            <person name="Bruns T.D."/>
            <person name="Grigoriev I.V."/>
        </authorList>
    </citation>
    <scope>NUCLEOTIDE SEQUENCE [LARGE SCALE GENOMIC DNA]</scope>
    <source>
        <strain evidence="2 3">CBS 144469</strain>
    </source>
</reference>
<name>A0A8H6HB83_9AGAR</name>
<accession>A0A8H6HB83</accession>
<feature type="region of interest" description="Disordered" evidence="1">
    <location>
        <begin position="62"/>
        <end position="87"/>
    </location>
</feature>
<evidence type="ECO:0000256" key="1">
    <source>
        <dbReference type="SAM" id="MobiDB-lite"/>
    </source>
</evidence>
<sequence length="133" mass="14224">MRPFLITHIVVPSHSDKLPSSVDTYTRSKGLLSKANNLALAKLIADHAHEANLAIAQKDTAELGSEGRSRSVRLGTSATGTPASMEPVFSRDTENAQSVFKAACTARGSTFSVILRDRGLVAQGKSGYDYEEC</sequence>
<dbReference type="EMBL" id="JACGCI010000162">
    <property type="protein sequence ID" value="KAF6742932.1"/>
    <property type="molecule type" value="Genomic_DNA"/>
</dbReference>
<dbReference type="AlphaFoldDB" id="A0A8H6HB83"/>
<organism evidence="2 3">
    <name type="scientific">Ephemerocybe angulata</name>
    <dbReference type="NCBI Taxonomy" id="980116"/>
    <lineage>
        <taxon>Eukaryota</taxon>
        <taxon>Fungi</taxon>
        <taxon>Dikarya</taxon>
        <taxon>Basidiomycota</taxon>
        <taxon>Agaricomycotina</taxon>
        <taxon>Agaricomycetes</taxon>
        <taxon>Agaricomycetidae</taxon>
        <taxon>Agaricales</taxon>
        <taxon>Agaricineae</taxon>
        <taxon>Psathyrellaceae</taxon>
        <taxon>Ephemerocybe</taxon>
    </lineage>
</organism>
<keyword evidence="3" id="KW-1185">Reference proteome</keyword>
<evidence type="ECO:0000313" key="2">
    <source>
        <dbReference type="EMBL" id="KAF6742932.1"/>
    </source>
</evidence>
<gene>
    <name evidence="2" type="ORF">DFP72DRAFT_1102922</name>
</gene>
<proteinExistence type="predicted"/>
<dbReference type="Proteomes" id="UP000521943">
    <property type="component" value="Unassembled WGS sequence"/>
</dbReference>
<comment type="caution">
    <text evidence="2">The sequence shown here is derived from an EMBL/GenBank/DDBJ whole genome shotgun (WGS) entry which is preliminary data.</text>
</comment>
<protein>
    <submittedName>
        <fullName evidence="2">Uncharacterized protein</fullName>
    </submittedName>
</protein>